<comment type="caution">
    <text evidence="1">The sequence shown here is derived from an EMBL/GenBank/DDBJ whole genome shotgun (WGS) entry which is preliminary data.</text>
</comment>
<reference evidence="1 2" key="1">
    <citation type="journal article" date="2014" name="Agronomy (Basel)">
        <title>A Draft Genome Sequence for Ensete ventricosum, the Drought-Tolerant Tree Against Hunger.</title>
        <authorList>
            <person name="Harrison J."/>
            <person name="Moore K.A."/>
            <person name="Paszkiewicz K."/>
            <person name="Jones T."/>
            <person name="Grant M."/>
            <person name="Ambacheew D."/>
            <person name="Muzemil S."/>
            <person name="Studholme D.J."/>
        </authorList>
    </citation>
    <scope>NUCLEOTIDE SEQUENCE [LARGE SCALE GENOMIC DNA]</scope>
</reference>
<proteinExistence type="predicted"/>
<dbReference type="AlphaFoldDB" id="A0A426ZBC7"/>
<evidence type="ECO:0000313" key="1">
    <source>
        <dbReference type="EMBL" id="RRT61262.1"/>
    </source>
</evidence>
<protein>
    <submittedName>
        <fullName evidence="1">Uncharacterized protein</fullName>
    </submittedName>
</protein>
<sequence>MRQGVASFSLLPAQGDEVLPRSRTVRRDVTSFPHEETRCRLVLPSTHAGRQGVALFSLLIIPSHFSPRLPARGEGSPSAKNRPGNRGRAGISLFSPFLLLPLLLSPSIDHRRSQSIADVRFRWYRPIADGPRTGPTRRYRTKRKTLLVTN</sequence>
<evidence type="ECO:0000313" key="2">
    <source>
        <dbReference type="Proteomes" id="UP000287651"/>
    </source>
</evidence>
<name>A0A426ZBC7_ENSVE</name>
<organism evidence="1 2">
    <name type="scientific">Ensete ventricosum</name>
    <name type="common">Abyssinian banana</name>
    <name type="synonym">Musa ensete</name>
    <dbReference type="NCBI Taxonomy" id="4639"/>
    <lineage>
        <taxon>Eukaryota</taxon>
        <taxon>Viridiplantae</taxon>
        <taxon>Streptophyta</taxon>
        <taxon>Embryophyta</taxon>
        <taxon>Tracheophyta</taxon>
        <taxon>Spermatophyta</taxon>
        <taxon>Magnoliopsida</taxon>
        <taxon>Liliopsida</taxon>
        <taxon>Zingiberales</taxon>
        <taxon>Musaceae</taxon>
        <taxon>Ensete</taxon>
    </lineage>
</organism>
<gene>
    <name evidence="1" type="ORF">B296_00032865</name>
</gene>
<dbReference type="EMBL" id="AMZH03007469">
    <property type="protein sequence ID" value="RRT61262.1"/>
    <property type="molecule type" value="Genomic_DNA"/>
</dbReference>
<dbReference type="Proteomes" id="UP000287651">
    <property type="component" value="Unassembled WGS sequence"/>
</dbReference>
<accession>A0A426ZBC7</accession>